<evidence type="ECO:0000313" key="3">
    <source>
        <dbReference type="Proteomes" id="UP000006548"/>
    </source>
</evidence>
<evidence type="ECO:0000313" key="2">
    <source>
        <dbReference type="EMBL" id="ANM66278.1"/>
    </source>
</evidence>
<protein>
    <submittedName>
        <fullName evidence="2">Uncharacterized protein</fullName>
    </submittedName>
</protein>
<dbReference type="GeneID" id="28719923"/>
<dbReference type="RefSeq" id="NP_001328186.1">
    <property type="nucleotide sequence ID" value="NM_001340565.1"/>
</dbReference>
<sequence length="40" mass="4303">MSSNSVNSISSTQYVSRWGCAFPSKCHCGLDVVIYTSTSV</sequence>
<dbReference type="Araport" id="AT4G07445"/>
<proteinExistence type="predicted"/>
<dbReference type="Proteomes" id="UP000006548">
    <property type="component" value="Chromosome 4"/>
</dbReference>
<dbReference type="AlphaFoldDB" id="A0A1P8B3S9"/>
<gene>
    <name evidence="1 2" type="ordered locus">At4g07445</name>
</gene>
<name>A0A1P8B3S9_ARATH</name>
<organism evidence="2 3">
    <name type="scientific">Arabidopsis thaliana</name>
    <name type="common">Mouse-ear cress</name>
    <dbReference type="NCBI Taxonomy" id="3702"/>
    <lineage>
        <taxon>Eukaryota</taxon>
        <taxon>Viridiplantae</taxon>
        <taxon>Streptophyta</taxon>
        <taxon>Embryophyta</taxon>
        <taxon>Tracheophyta</taxon>
        <taxon>Spermatophyta</taxon>
        <taxon>Magnoliopsida</taxon>
        <taxon>eudicotyledons</taxon>
        <taxon>Gunneridae</taxon>
        <taxon>Pentapetalae</taxon>
        <taxon>rosids</taxon>
        <taxon>malvids</taxon>
        <taxon>Brassicales</taxon>
        <taxon>Brassicaceae</taxon>
        <taxon>Camelineae</taxon>
        <taxon>Arabidopsis</taxon>
    </lineage>
</organism>
<keyword evidence="3" id="KW-1185">Reference proteome</keyword>
<accession>A0A1P8B3S9</accession>
<evidence type="ECO:0000313" key="1">
    <source>
        <dbReference type="Araport" id="AT4G07445"/>
    </source>
</evidence>
<dbReference type="InParanoid" id="A0A1P8B3S9"/>
<reference evidence="3" key="2">
    <citation type="journal article" date="2017" name="Plant J.">
        <title>Araport11: a complete reannotation of the Arabidopsis thaliana reference genome.</title>
        <authorList>
            <person name="Cheng C.Y."/>
            <person name="Krishnakumar V."/>
            <person name="Chan A.P."/>
            <person name="Thibaud-Nissen F."/>
            <person name="Schobel S."/>
            <person name="Town C.D."/>
        </authorList>
    </citation>
    <scope>GENOME REANNOTATION</scope>
    <source>
        <strain evidence="3">cv. Columbia</strain>
    </source>
</reference>
<dbReference type="KEGG" id="ath:AT4G07445"/>
<dbReference type="EMBL" id="CP002687">
    <property type="protein sequence ID" value="ANM66278.1"/>
    <property type="molecule type" value="Genomic_DNA"/>
</dbReference>
<dbReference type="TAIR" id="AT4G07445"/>
<reference evidence="2 3" key="1">
    <citation type="journal article" date="1999" name="Nature">
        <title>Sequence and analysis of chromosome 4 of the plant Arabidopsis thaliana.</title>
        <authorList>
            <consortium name="EU"/>
            <consortium name="CSHL and WU Arabidopsis Sequencing Project"/>
            <person name="Mayer K."/>
            <person name="Schuller C."/>
            <person name="Wambutt R."/>
            <person name="Murphy G."/>
            <person name="Volckaert G."/>
            <person name="Pohl T."/>
            <person name="Dusterhoft A."/>
            <person name="Stiekema W."/>
            <person name="Entian K.D."/>
            <person name="Terryn N."/>
            <person name="Harris B."/>
            <person name="Ansorge W."/>
            <person name="Brandt P."/>
            <person name="Grivell L."/>
            <person name="Rieger M."/>
            <person name="Weichselgartner M."/>
            <person name="de Simone V."/>
            <person name="Obermaier B."/>
            <person name="Mache R."/>
            <person name="Muller M."/>
            <person name="Kreis M."/>
            <person name="Delseny M."/>
            <person name="Puigdomenech P."/>
            <person name="Watson M."/>
            <person name="Schmidtheini T."/>
            <person name="Reichert B."/>
            <person name="Portatelle D."/>
            <person name="Perez-Alonso M."/>
            <person name="Boutry M."/>
            <person name="Bancroft I."/>
            <person name="Vos P."/>
            <person name="Hoheisel J."/>
            <person name="Zimmermann W."/>
            <person name="Wedler H."/>
            <person name="Ridley P."/>
            <person name="Langham S.A."/>
            <person name="McCullagh B."/>
            <person name="Bilham L."/>
            <person name="Robben J."/>
            <person name="Van der Schueren J."/>
            <person name="Grymonprez B."/>
            <person name="Chuang Y.J."/>
            <person name="Vandenbussche F."/>
            <person name="Braeken M."/>
            <person name="Weltjens I."/>
            <person name="Voet M."/>
            <person name="Bastiaens I."/>
            <person name="Aert R."/>
            <person name="Defoor E."/>
            <person name="Weitzenegger T."/>
            <person name="Bothe G."/>
            <person name="Ramsperger U."/>
            <person name="Hilbert H."/>
            <person name="Braun M."/>
            <person name="Holzer E."/>
            <person name="Brandt A."/>
            <person name="Peters S."/>
            <person name="van Staveren M."/>
            <person name="Dirske W."/>
            <person name="Mooijman P."/>
            <person name="Klein Lankhorst R."/>
            <person name="Rose M."/>
            <person name="Hauf J."/>
            <person name="Kotter P."/>
            <person name="Berneiser S."/>
            <person name="Hempel S."/>
            <person name="Feldpausch M."/>
            <person name="Lamberth S."/>
            <person name="Van den Daele H."/>
            <person name="De Keyser A."/>
            <person name="Buysshaert C."/>
            <person name="Gielen J."/>
            <person name="Villarroel R."/>
            <person name="De Clercq R."/>
            <person name="Van Montagu M."/>
            <person name="Rogers J."/>
            <person name="Cronin A."/>
            <person name="Quail M."/>
            <person name="Bray-Allen S."/>
            <person name="Clark L."/>
            <person name="Doggett J."/>
            <person name="Hall S."/>
            <person name="Kay M."/>
            <person name="Lennard N."/>
            <person name="McLay K."/>
            <person name="Mayes R."/>
            <person name="Pettett A."/>
            <person name="Rajandream M.A."/>
            <person name="Lyne M."/>
            <person name="Benes V."/>
            <person name="Rechmann S."/>
            <person name="Borkova D."/>
            <person name="Blocker H."/>
            <person name="Scharfe M."/>
            <person name="Grimm M."/>
            <person name="Lohnert T.H."/>
            <person name="Dose S."/>
            <person name="de Haan M."/>
            <person name="Maarse A."/>
            <person name="Schafer M."/>
            <person name="Muller-Auer S."/>
            <person name="Gabel C."/>
            <person name="Fuchs M."/>
            <person name="Fartmann B."/>
            <person name="Granderath K."/>
            <person name="Dauner D."/>
            <person name="Herzl A."/>
            <person name="Neumann S."/>
            <person name="Argiriou A."/>
            <person name="Vitale D."/>
            <person name="Liguori R."/>
            <person name="Piravandi E."/>
            <person name="Massenet O."/>
            <person name="Quigley F."/>
            <person name="Clabauld G."/>
            <person name="Mundlein A."/>
            <person name="Felber R."/>
            <person name="Schnabl S."/>
            <person name="Hiller R."/>
            <person name="Schmidt W."/>
            <person name="Lecharny A."/>
            <person name="Aubourg S."/>
            <person name="Chefdor F."/>
            <person name="Cooke R."/>
            <person name="Berger C."/>
            <person name="Montfort A."/>
            <person name="Casacuberta E."/>
            <person name="Gibbons T."/>
            <person name="Weber N."/>
            <person name="Vandenbol M."/>
            <person name="Bargues M."/>
            <person name="Terol J."/>
            <person name="Torres A."/>
            <person name="Perez-Perez A."/>
            <person name="Purnelle B."/>
            <person name="Bent E."/>
            <person name="Johnson S."/>
            <person name="Tacon D."/>
            <person name="Jesse T."/>
            <person name="Heijnen L."/>
            <person name="Schwarz S."/>
            <person name="Scholler P."/>
            <person name="Heber S."/>
            <person name="Francs P."/>
            <person name="Bielke C."/>
            <person name="Frishman D."/>
            <person name="Haase D."/>
            <person name="Lemcke K."/>
            <person name="Mewes H.W."/>
            <person name="Stocker S."/>
            <person name="Zaccaria P."/>
            <person name="Bevan M."/>
            <person name="Wilson R.K."/>
            <person name="de la Bastide M."/>
            <person name="Habermann K."/>
            <person name="Parnell L."/>
            <person name="Dedhia N."/>
            <person name="Gnoj L."/>
            <person name="Schutz K."/>
            <person name="Huang E."/>
            <person name="Spiegel L."/>
            <person name="Sehkon M."/>
            <person name="Murray J."/>
            <person name="Sheet P."/>
            <person name="Cordes M."/>
            <person name="Abu-Threideh J."/>
            <person name="Stoneking T."/>
            <person name="Kalicki J."/>
            <person name="Graves T."/>
            <person name="Harmon G."/>
            <person name="Edwards J."/>
            <person name="Latreille P."/>
            <person name="Courtney L."/>
            <person name="Cloud J."/>
            <person name="Abbott A."/>
            <person name="Scott K."/>
            <person name="Johnson D."/>
            <person name="Minx P."/>
            <person name="Bentley D."/>
            <person name="Fulton B."/>
            <person name="Miller N."/>
            <person name="Greco T."/>
            <person name="Kemp K."/>
            <person name="Kramer J."/>
            <person name="Fulton L."/>
            <person name="Mardis E."/>
            <person name="Dante M."/>
            <person name="Pepin K."/>
            <person name="Hillier L."/>
            <person name="Nelson J."/>
            <person name="Spieth J."/>
            <person name="Ryan E."/>
            <person name="Andrews S."/>
            <person name="Geisel C."/>
            <person name="Layman D."/>
            <person name="Du H."/>
            <person name="Ali J."/>
            <person name="Berghoff A."/>
            <person name="Jones K."/>
            <person name="Drone K."/>
            <person name="Cotton M."/>
            <person name="Joshu C."/>
            <person name="Antonoiu B."/>
            <person name="Zidanic M."/>
            <person name="Strong C."/>
            <person name="Sun H."/>
            <person name="Lamar B."/>
            <person name="Yordan C."/>
            <person name="Ma P."/>
            <person name="Zhong J."/>
            <person name="Preston R."/>
            <person name="Vil D."/>
            <person name="Shekher M."/>
            <person name="Matero A."/>
            <person name="Shah R."/>
            <person name="Swaby I.K."/>
            <person name="O'Shaughnessy A."/>
            <person name="Rodriguez M."/>
            <person name="Hoffmann J."/>
            <person name="Till S."/>
            <person name="Granat S."/>
            <person name="Shohdy N."/>
            <person name="Hasegawa A."/>
            <person name="Hameed A."/>
            <person name="Lodhi M."/>
            <person name="Johnson A."/>
            <person name="Chen E."/>
            <person name="Marra M."/>
            <person name="Martienssen R."/>
            <person name="McCombie W.R."/>
        </authorList>
    </citation>
    <scope>NUCLEOTIDE SEQUENCE [LARGE SCALE GENOMIC DNA]</scope>
    <source>
        <strain evidence="3">cv. Columbia</strain>
    </source>
</reference>